<evidence type="ECO:0000256" key="1">
    <source>
        <dbReference type="ARBA" id="ARBA00005943"/>
    </source>
</evidence>
<evidence type="ECO:0000313" key="7">
    <source>
        <dbReference type="WBParaSite" id="PgB29_g010_t05"/>
    </source>
</evidence>
<dbReference type="Pfam" id="PF01200">
    <property type="entry name" value="Ribosomal_S28e"/>
    <property type="match status" value="1"/>
</dbReference>
<evidence type="ECO:0000256" key="2">
    <source>
        <dbReference type="ARBA" id="ARBA00022980"/>
    </source>
</evidence>
<reference evidence="7" key="1">
    <citation type="submission" date="2022-11" db="UniProtKB">
        <authorList>
            <consortium name="WormBaseParasite"/>
        </authorList>
    </citation>
    <scope>IDENTIFICATION</scope>
</reference>
<dbReference type="Proteomes" id="UP000887569">
    <property type="component" value="Unplaced"/>
</dbReference>
<dbReference type="InterPro" id="IPR000289">
    <property type="entry name" value="Ribosomal_eS28"/>
</dbReference>
<dbReference type="GO" id="GO:0006412">
    <property type="term" value="P:translation"/>
    <property type="evidence" value="ECO:0007669"/>
    <property type="project" value="InterPro"/>
</dbReference>
<dbReference type="GO" id="GO:0003735">
    <property type="term" value="F:structural constituent of ribosome"/>
    <property type="evidence" value="ECO:0007669"/>
    <property type="project" value="InterPro"/>
</dbReference>
<evidence type="ECO:0000256" key="4">
    <source>
        <dbReference type="ARBA" id="ARBA00035146"/>
    </source>
</evidence>
<dbReference type="WBParaSite" id="PgB29_g010_t05">
    <property type="protein sequence ID" value="PgB29_g010_t05"/>
    <property type="gene ID" value="PgB29_g010"/>
</dbReference>
<keyword evidence="3" id="KW-0687">Ribonucleoprotein</keyword>
<dbReference type="Gene3D" id="2.40.50.140">
    <property type="entry name" value="Nucleic acid-binding proteins"/>
    <property type="match status" value="1"/>
</dbReference>
<evidence type="ECO:0000313" key="6">
    <source>
        <dbReference type="Proteomes" id="UP000887569"/>
    </source>
</evidence>
<dbReference type="InterPro" id="IPR012340">
    <property type="entry name" value="NA-bd_OB-fold"/>
</dbReference>
<sequence>HRPPTQSSVRNEHATLWRSLNMLLADCIDGPSKRSVMRNVNGPVREDDILTLLEAESSEARHLR</sequence>
<organism evidence="6 7">
    <name type="scientific">Parascaris univalens</name>
    <name type="common">Nematode worm</name>
    <dbReference type="NCBI Taxonomy" id="6257"/>
    <lineage>
        <taxon>Eukaryota</taxon>
        <taxon>Metazoa</taxon>
        <taxon>Ecdysozoa</taxon>
        <taxon>Nematoda</taxon>
        <taxon>Chromadorea</taxon>
        <taxon>Rhabditida</taxon>
        <taxon>Spirurina</taxon>
        <taxon>Ascaridomorpha</taxon>
        <taxon>Ascaridoidea</taxon>
        <taxon>Ascarididae</taxon>
        <taxon>Parascaris</taxon>
    </lineage>
</organism>
<dbReference type="SUPFAM" id="SSF50249">
    <property type="entry name" value="Nucleic acid-binding proteins"/>
    <property type="match status" value="1"/>
</dbReference>
<protein>
    <recommendedName>
        <fullName evidence="4">Small ribosomal subunit protein eS28</fullName>
    </recommendedName>
    <alternativeName>
        <fullName evidence="5">40S ribosomal protein S28</fullName>
    </alternativeName>
</protein>
<comment type="similarity">
    <text evidence="1">Belongs to the eukaryotic ribosomal protein eS28 family.</text>
</comment>
<dbReference type="GO" id="GO:0005840">
    <property type="term" value="C:ribosome"/>
    <property type="evidence" value="ECO:0007669"/>
    <property type="project" value="UniProtKB-KW"/>
</dbReference>
<name>A0A914ZW25_PARUN</name>
<dbReference type="GO" id="GO:1990904">
    <property type="term" value="C:ribonucleoprotein complex"/>
    <property type="evidence" value="ECO:0007669"/>
    <property type="project" value="UniProtKB-KW"/>
</dbReference>
<keyword evidence="6" id="KW-1185">Reference proteome</keyword>
<evidence type="ECO:0000256" key="3">
    <source>
        <dbReference type="ARBA" id="ARBA00023274"/>
    </source>
</evidence>
<proteinExistence type="inferred from homology"/>
<evidence type="ECO:0000256" key="5">
    <source>
        <dbReference type="ARBA" id="ARBA00035453"/>
    </source>
</evidence>
<dbReference type="AlphaFoldDB" id="A0A914ZW25"/>
<keyword evidence="2" id="KW-0689">Ribosomal protein</keyword>
<accession>A0A914ZW25</accession>